<dbReference type="InterPro" id="IPR002575">
    <property type="entry name" value="Aminoglycoside_PTrfase"/>
</dbReference>
<reference evidence="2 3" key="1">
    <citation type="submission" date="2019-04" db="EMBL/GenBank/DDBJ databases">
        <title>Friends and foes A comparative genomics study of 23 Aspergillus species from section Flavi.</title>
        <authorList>
            <consortium name="DOE Joint Genome Institute"/>
            <person name="Kjaerbolling I."/>
            <person name="Vesth T."/>
            <person name="Frisvad J.C."/>
            <person name="Nybo J.L."/>
            <person name="Theobald S."/>
            <person name="Kildgaard S."/>
            <person name="Isbrandt T."/>
            <person name="Kuo A."/>
            <person name="Sato A."/>
            <person name="Lyhne E.K."/>
            <person name="Kogle M.E."/>
            <person name="Wiebenga A."/>
            <person name="Kun R.S."/>
            <person name="Lubbers R.J."/>
            <person name="Makela M.R."/>
            <person name="Barry K."/>
            <person name="Chovatia M."/>
            <person name="Clum A."/>
            <person name="Daum C."/>
            <person name="Haridas S."/>
            <person name="He G."/>
            <person name="LaButti K."/>
            <person name="Lipzen A."/>
            <person name="Mondo S."/>
            <person name="Riley R."/>
            <person name="Salamov A."/>
            <person name="Simmons B.A."/>
            <person name="Magnuson J.K."/>
            <person name="Henrissat B."/>
            <person name="Mortensen U.H."/>
            <person name="Larsen T.O."/>
            <person name="Devries R.P."/>
            <person name="Grigoriev I.V."/>
            <person name="Machida M."/>
            <person name="Baker S.E."/>
            <person name="Andersen M.R."/>
        </authorList>
    </citation>
    <scope>NUCLEOTIDE SEQUENCE [LARGE SCALE GENOMIC DNA]</scope>
    <source>
        <strain evidence="2 3">IBT 18842</strain>
    </source>
</reference>
<dbReference type="PANTHER" id="PTHR21310">
    <property type="entry name" value="AMINOGLYCOSIDE PHOSPHOTRANSFERASE-RELATED-RELATED"/>
    <property type="match status" value="1"/>
</dbReference>
<proteinExistence type="predicted"/>
<dbReference type="PANTHER" id="PTHR21310:SF15">
    <property type="entry name" value="AMINOGLYCOSIDE PHOSPHOTRANSFERASE DOMAIN-CONTAINING PROTEIN"/>
    <property type="match status" value="1"/>
</dbReference>
<keyword evidence="3" id="KW-1185">Reference proteome</keyword>
<sequence>MYQNSTKITDSLIGVPFTIQNVREGNRYIKSGKTLFPCPSSVGIFDLPPDQEIITVLSKQIGRVVLDFDSSFVTKSRHGLVSKHASVPVPELFFTTFSHDHRHIEMALIPGSPLEGKWDMLDEKELKGLFQCAADGSTPRDLLLEDLKDPARPLMNDPDLRARIFERFIHFGGRRYERQLPDLLPRSDCTVYTHGDTAPRNILINEKNEITGILDWEYAGWYPDYWEYAQSPFRGDCTAEMEYCWD</sequence>
<dbReference type="Gene3D" id="3.90.1200.10">
    <property type="match status" value="1"/>
</dbReference>
<dbReference type="InterPro" id="IPR051678">
    <property type="entry name" value="AGP_Transferase"/>
</dbReference>
<dbReference type="AlphaFoldDB" id="A0A5N6TIX2"/>
<organism evidence="2 3">
    <name type="scientific">Aspergillus avenaceus</name>
    <dbReference type="NCBI Taxonomy" id="36643"/>
    <lineage>
        <taxon>Eukaryota</taxon>
        <taxon>Fungi</taxon>
        <taxon>Dikarya</taxon>
        <taxon>Ascomycota</taxon>
        <taxon>Pezizomycotina</taxon>
        <taxon>Eurotiomycetes</taxon>
        <taxon>Eurotiomycetidae</taxon>
        <taxon>Eurotiales</taxon>
        <taxon>Aspergillaceae</taxon>
        <taxon>Aspergillus</taxon>
        <taxon>Aspergillus subgen. Circumdati</taxon>
    </lineage>
</organism>
<feature type="domain" description="Aminoglycoside phosphotransferase" evidence="1">
    <location>
        <begin position="149"/>
        <end position="223"/>
    </location>
</feature>
<dbReference type="Pfam" id="PF01636">
    <property type="entry name" value="APH"/>
    <property type="match status" value="1"/>
</dbReference>
<dbReference type="InterPro" id="IPR011009">
    <property type="entry name" value="Kinase-like_dom_sf"/>
</dbReference>
<evidence type="ECO:0000313" key="2">
    <source>
        <dbReference type="EMBL" id="KAE8146324.1"/>
    </source>
</evidence>
<dbReference type="EMBL" id="ML742270">
    <property type="protein sequence ID" value="KAE8146324.1"/>
    <property type="molecule type" value="Genomic_DNA"/>
</dbReference>
<dbReference type="SUPFAM" id="SSF56112">
    <property type="entry name" value="Protein kinase-like (PK-like)"/>
    <property type="match status" value="1"/>
</dbReference>
<gene>
    <name evidence="2" type="ORF">BDV25DRAFT_133022</name>
</gene>
<evidence type="ECO:0000259" key="1">
    <source>
        <dbReference type="Pfam" id="PF01636"/>
    </source>
</evidence>
<dbReference type="Proteomes" id="UP000325780">
    <property type="component" value="Unassembled WGS sequence"/>
</dbReference>
<evidence type="ECO:0000313" key="3">
    <source>
        <dbReference type="Proteomes" id="UP000325780"/>
    </source>
</evidence>
<protein>
    <recommendedName>
        <fullName evidence="1">Aminoglycoside phosphotransferase domain-containing protein</fullName>
    </recommendedName>
</protein>
<dbReference type="OrthoDB" id="2906425at2759"/>
<name>A0A5N6TIX2_ASPAV</name>
<accession>A0A5N6TIX2</accession>